<proteinExistence type="predicted"/>
<organism evidence="5">
    <name type="scientific">Anopheles atroparvus</name>
    <name type="common">European mosquito</name>
    <dbReference type="NCBI Taxonomy" id="41427"/>
    <lineage>
        <taxon>Eukaryota</taxon>
        <taxon>Metazoa</taxon>
        <taxon>Ecdysozoa</taxon>
        <taxon>Arthropoda</taxon>
        <taxon>Hexapoda</taxon>
        <taxon>Insecta</taxon>
        <taxon>Pterygota</taxon>
        <taxon>Neoptera</taxon>
        <taxon>Endopterygota</taxon>
        <taxon>Diptera</taxon>
        <taxon>Nematocera</taxon>
        <taxon>Culicoidea</taxon>
        <taxon>Culicidae</taxon>
        <taxon>Anophelinae</taxon>
        <taxon>Anopheles</taxon>
    </lineage>
</organism>
<comment type="catalytic activity">
    <reaction evidence="1">
        <text>All bonds known to be hydrolyzed by this endopeptidase have arginine in P1 and an acidic residue in P4. P6 is often occupied by an acidic residue or by a hydroxy-amino-acid residue, the phosphorylation of which enhances cleavage.</text>
        <dbReference type="EC" id="3.4.22.49"/>
    </reaction>
</comment>
<dbReference type="PANTHER" id="PTHR12792:SF0">
    <property type="entry name" value="SEPARIN"/>
    <property type="match status" value="1"/>
</dbReference>
<dbReference type="AlphaFoldDB" id="A0A182JAQ0"/>
<dbReference type="InterPro" id="IPR005314">
    <property type="entry name" value="Peptidase_C50"/>
</dbReference>
<sequence>MEKPGERNVPPIKHNTGLINLDCKLRAANALNVGDYQRAIYYQTLSLGASKRQKYSEKSRHCSDLGDIIKEISERAPLPRTDEPPSVQNAYTDLCNQCRALPEEWTVLQISKEFAPMATCLTHEEQLKEPTPIWLTIFRYSDAREGHRSEPILLVLDPPADDSACKYPNFFEHISAIPAEIRSAIDNNESTATGESQSDRLEAVEQLISMAVERTRDWLGPWSNVFVGKFRTPADQKLEAEVYNQVEEFCIKHRIKHFGQRLVSLVSRRLDLLQDIHLYELCCCEQLSLDNAQCDALYAFLSDIRKKMFAKMSDRIDSYPVLLVVDELLDSLPWEMIHPTSELCRFSNFWVLSELYRIHRQRIENGYLSINAKNCFTIINPDNNLEKMSVRLQLFYKEWYPDFQLLVDQPPTEDAFSEMLNQSDVVIYNGHGSGFQFVNGDSLLQRDINCVTFLFGCSSIRLYSNGLFTEMTGTHQYYNAAHCPTVIGALWVLTDLFTDIYSMLLVGNWIPSTNPKHINRDISCIDTVALKSGMFQFGKSSSRRPSVKKHSSLLKLMGDCRLYVQLPQRIRCAIVCRGLPVVNKLCN</sequence>
<evidence type="ECO:0000256" key="3">
    <source>
        <dbReference type="ARBA" id="ARBA00022801"/>
    </source>
</evidence>
<evidence type="ECO:0000256" key="2">
    <source>
        <dbReference type="ARBA" id="ARBA00012489"/>
    </source>
</evidence>
<dbReference type="GO" id="GO:0072686">
    <property type="term" value="C:mitotic spindle"/>
    <property type="evidence" value="ECO:0007669"/>
    <property type="project" value="TreeGrafter"/>
</dbReference>
<dbReference type="PANTHER" id="PTHR12792">
    <property type="entry name" value="EXTRA SPINDLE POLES 1-RELATED"/>
    <property type="match status" value="1"/>
</dbReference>
<dbReference type="STRING" id="41427.A0A182JAQ0"/>
<evidence type="ECO:0000256" key="4">
    <source>
        <dbReference type="ARBA" id="ARBA00022829"/>
    </source>
</evidence>
<dbReference type="GO" id="GO:0005634">
    <property type="term" value="C:nucleus"/>
    <property type="evidence" value="ECO:0007669"/>
    <property type="project" value="InterPro"/>
</dbReference>
<accession>A0A182JAQ0</accession>
<reference evidence="5" key="1">
    <citation type="submission" date="2022-08" db="UniProtKB">
        <authorList>
            <consortium name="EnsemblMetazoa"/>
        </authorList>
    </citation>
    <scope>IDENTIFICATION</scope>
    <source>
        <strain evidence="5">EBRO</strain>
    </source>
</reference>
<dbReference type="Pfam" id="PF03568">
    <property type="entry name" value="Separin_C"/>
    <property type="match status" value="1"/>
</dbReference>
<keyword evidence="3" id="KW-0378">Hydrolase</keyword>
<dbReference type="GO" id="GO:0005737">
    <property type="term" value="C:cytoplasm"/>
    <property type="evidence" value="ECO:0007669"/>
    <property type="project" value="TreeGrafter"/>
</dbReference>
<dbReference type="EnsemblMetazoa" id="AATE014557-RA">
    <property type="protein sequence ID" value="AATE014557-PA.1"/>
    <property type="gene ID" value="AATE014557"/>
</dbReference>
<dbReference type="GO" id="GO:0006508">
    <property type="term" value="P:proteolysis"/>
    <property type="evidence" value="ECO:0007669"/>
    <property type="project" value="InterPro"/>
</dbReference>
<dbReference type="EC" id="3.4.22.49" evidence="2"/>
<keyword evidence="4" id="KW-0159">Chromosome partition</keyword>
<evidence type="ECO:0000256" key="1">
    <source>
        <dbReference type="ARBA" id="ARBA00000451"/>
    </source>
</evidence>
<dbReference type="GO" id="GO:0004197">
    <property type="term" value="F:cysteine-type endopeptidase activity"/>
    <property type="evidence" value="ECO:0007669"/>
    <property type="project" value="InterPro"/>
</dbReference>
<name>A0A182JAQ0_ANOAO</name>
<evidence type="ECO:0000313" key="5">
    <source>
        <dbReference type="EnsemblMetazoa" id="AATE014557-PA.1"/>
    </source>
</evidence>
<dbReference type="PROSITE" id="PS51700">
    <property type="entry name" value="SEPARIN"/>
    <property type="match status" value="1"/>
</dbReference>
<protein>
    <recommendedName>
        <fullName evidence="2">separase</fullName>
        <ecNumber evidence="2">3.4.22.49</ecNumber>
    </recommendedName>
</protein>
<dbReference type="VEuPathDB" id="VectorBase:AATE014557"/>
<dbReference type="InterPro" id="IPR030397">
    <property type="entry name" value="SEPARIN_core_dom"/>
</dbReference>
<dbReference type="GO" id="GO:0051307">
    <property type="term" value="P:meiotic chromosome separation"/>
    <property type="evidence" value="ECO:0007669"/>
    <property type="project" value="TreeGrafter"/>
</dbReference>